<evidence type="ECO:0000313" key="7">
    <source>
        <dbReference type="EMBL" id="AGF59228.1"/>
    </source>
</evidence>
<evidence type="ECO:0000256" key="1">
    <source>
        <dbReference type="ARBA" id="ARBA00022481"/>
    </source>
</evidence>
<dbReference type="PANTHER" id="PTHR43531">
    <property type="entry name" value="PROTEIN ICFG"/>
    <property type="match status" value="1"/>
</dbReference>
<dbReference type="Proteomes" id="UP000011728">
    <property type="component" value="Chromosome"/>
</dbReference>
<feature type="domain" description="HAMP" evidence="6">
    <location>
        <begin position="340"/>
        <end position="392"/>
    </location>
</feature>
<evidence type="ECO:0000256" key="2">
    <source>
        <dbReference type="ARBA" id="ARBA00029447"/>
    </source>
</evidence>
<evidence type="ECO:0000256" key="4">
    <source>
        <dbReference type="SAM" id="Phobius"/>
    </source>
</evidence>
<dbReference type="FunFam" id="1.10.287.950:FF:000001">
    <property type="entry name" value="Methyl-accepting chemotaxis sensory transducer"/>
    <property type="match status" value="1"/>
</dbReference>
<evidence type="ECO:0000313" key="8">
    <source>
        <dbReference type="Proteomes" id="UP000011728"/>
    </source>
</evidence>
<dbReference type="Gene3D" id="1.20.120.1530">
    <property type="match status" value="3"/>
</dbReference>
<proteinExistence type="inferred from homology"/>
<dbReference type="CDD" id="cd06225">
    <property type="entry name" value="HAMP"/>
    <property type="match status" value="1"/>
</dbReference>
<evidence type="ECO:0000256" key="3">
    <source>
        <dbReference type="PROSITE-ProRule" id="PRU00284"/>
    </source>
</evidence>
<dbReference type="SUPFAM" id="SSF58104">
    <property type="entry name" value="Methyl-accepting chemotaxis protein (MCP) signaling domain"/>
    <property type="match status" value="2"/>
</dbReference>
<dbReference type="PATRIC" id="fig|931276.5.peg.5541"/>
<dbReference type="Pfam" id="PF00015">
    <property type="entry name" value="MCPsignal"/>
    <property type="match status" value="1"/>
</dbReference>
<dbReference type="STRING" id="36745.CLSAP_52300"/>
<keyword evidence="4" id="KW-1133">Transmembrane helix</keyword>
<dbReference type="OrthoDB" id="9814363at2"/>
<dbReference type="GO" id="GO:0007165">
    <property type="term" value="P:signal transduction"/>
    <property type="evidence" value="ECO:0007669"/>
    <property type="project" value="UniProtKB-KW"/>
</dbReference>
<dbReference type="GO" id="GO:0005886">
    <property type="term" value="C:plasma membrane"/>
    <property type="evidence" value="ECO:0007669"/>
    <property type="project" value="TreeGrafter"/>
</dbReference>
<dbReference type="SMART" id="SM00283">
    <property type="entry name" value="MA"/>
    <property type="match status" value="1"/>
</dbReference>
<keyword evidence="3" id="KW-0807">Transducer</keyword>
<dbReference type="Gene3D" id="1.10.287.950">
    <property type="entry name" value="Methyl-accepting chemotaxis protein"/>
    <property type="match status" value="1"/>
</dbReference>
<keyword evidence="4" id="KW-0812">Transmembrane</keyword>
<dbReference type="EMBL" id="CP004121">
    <property type="protein sequence ID" value="AGF59228.1"/>
    <property type="molecule type" value="Genomic_DNA"/>
</dbReference>
<name>M1MSX7_9CLOT</name>
<accession>M1MSX7</accession>
<dbReference type="KEGG" id="csr:Cspa_c54830"/>
<dbReference type="PROSITE" id="PS50111">
    <property type="entry name" value="CHEMOTAXIS_TRANSDUC_2"/>
    <property type="match status" value="1"/>
</dbReference>
<dbReference type="RefSeq" id="WP_015395535.1">
    <property type="nucleotide sequence ID" value="NC_020291.1"/>
</dbReference>
<keyword evidence="8" id="KW-1185">Reference proteome</keyword>
<dbReference type="Pfam" id="PF00672">
    <property type="entry name" value="HAMP"/>
    <property type="match status" value="1"/>
</dbReference>
<evidence type="ECO:0000259" key="5">
    <source>
        <dbReference type="PROSITE" id="PS50111"/>
    </source>
</evidence>
<comment type="similarity">
    <text evidence="2">Belongs to the methyl-accepting chemotaxis (MCP) protein family.</text>
</comment>
<dbReference type="PROSITE" id="PS50885">
    <property type="entry name" value="HAMP"/>
    <property type="match status" value="3"/>
</dbReference>
<dbReference type="eggNOG" id="COG0840">
    <property type="taxonomic scope" value="Bacteria"/>
</dbReference>
<feature type="domain" description="HAMP" evidence="6">
    <location>
        <begin position="521"/>
        <end position="573"/>
    </location>
</feature>
<dbReference type="AlphaFoldDB" id="M1MSX7"/>
<dbReference type="GO" id="GO:0006935">
    <property type="term" value="P:chemotaxis"/>
    <property type="evidence" value="ECO:0007669"/>
    <property type="project" value="UniProtKB-KW"/>
</dbReference>
<keyword evidence="4" id="KW-0472">Membrane</keyword>
<dbReference type="InterPro" id="IPR003660">
    <property type="entry name" value="HAMP_dom"/>
</dbReference>
<evidence type="ECO:0000259" key="6">
    <source>
        <dbReference type="PROSITE" id="PS50885"/>
    </source>
</evidence>
<organism evidence="7 8">
    <name type="scientific">Clostridium saccharoperbutylacetonicum N1-4(HMT)</name>
    <dbReference type="NCBI Taxonomy" id="931276"/>
    <lineage>
        <taxon>Bacteria</taxon>
        <taxon>Bacillati</taxon>
        <taxon>Bacillota</taxon>
        <taxon>Clostridia</taxon>
        <taxon>Eubacteriales</taxon>
        <taxon>Clostridiaceae</taxon>
        <taxon>Clostridium</taxon>
    </lineage>
</organism>
<dbReference type="Pfam" id="PF18947">
    <property type="entry name" value="HAMP_2"/>
    <property type="match status" value="3"/>
</dbReference>
<dbReference type="HOGENOM" id="CLU_000445_107_20_9"/>
<dbReference type="SUPFAM" id="SSF158472">
    <property type="entry name" value="HAMP domain-like"/>
    <property type="match status" value="1"/>
</dbReference>
<reference evidence="7 8" key="1">
    <citation type="submission" date="2013-02" db="EMBL/GenBank/DDBJ databases">
        <title>Genome sequence of Clostridium saccharoperbutylacetonicum N1-4(HMT).</title>
        <authorList>
            <person name="Poehlein A."/>
            <person name="Daniel R."/>
        </authorList>
    </citation>
    <scope>NUCLEOTIDE SEQUENCE [LARGE SCALE GENOMIC DNA]</scope>
    <source>
        <strain evidence="8">N1-4(HMT)</strain>
    </source>
</reference>
<dbReference type="Gene3D" id="6.10.340.10">
    <property type="match status" value="1"/>
</dbReference>
<dbReference type="InterPro" id="IPR004089">
    <property type="entry name" value="MCPsignal_dom"/>
</dbReference>
<protein>
    <submittedName>
        <fullName evidence="7">Methyl-accepting chemotaxis protein</fullName>
    </submittedName>
</protein>
<dbReference type="GO" id="GO:0004888">
    <property type="term" value="F:transmembrane signaling receptor activity"/>
    <property type="evidence" value="ECO:0007669"/>
    <property type="project" value="TreeGrafter"/>
</dbReference>
<dbReference type="InterPro" id="IPR041395">
    <property type="entry name" value="McpB_HAMP_3rd"/>
</dbReference>
<feature type="domain" description="HAMP" evidence="6">
    <location>
        <begin position="68"/>
        <end position="120"/>
    </location>
</feature>
<dbReference type="PANTHER" id="PTHR43531:SF14">
    <property type="entry name" value="METHYL-ACCEPTING CHEMOTAXIS PROTEIN I-RELATED"/>
    <property type="match status" value="1"/>
</dbReference>
<feature type="transmembrane region" description="Helical" evidence="4">
    <location>
        <begin position="44"/>
        <end position="66"/>
    </location>
</feature>
<feature type="transmembrane region" description="Helical" evidence="4">
    <location>
        <begin position="12"/>
        <end position="32"/>
    </location>
</feature>
<gene>
    <name evidence="7" type="ORF">Cspa_c54830</name>
</gene>
<sequence length="874" mass="96833">MFDINNLKMKKKLGLVFILIVLMEAIVLAMSYKGLESGSSIQGYLNNILLISIVFIVITMILGVFLTNSIEKQMRKLNSAARNIANGNLNENINIEETDEIGEVARSLKIISENIRKLVDESTYINENINKGNFKIQVNSSEYPGAWRTICDNHLSTTNIFIKNIRTTSNYIEKISEGEIRIKYSEDEEGEFNIAKKNINKLIDSLNTFNKDVHWLKETFKLGNTRDKIDASKFEGVYREMTENINDTIWISIEVFIKLFEVLKAYSKGDLSVQFEKQPGRYGLVNEHVDELRGNLLNISKEQISVANEIKQGNLSKRIDSTQFSGSWAEMAEGINEIIKAFIDPISLTANYVKRISNGDIPKKIETTYQGEFNNIISNLNMLIDNLNRFIEEVKWMNDTFKLGNTRDKIDVAKFDGVYREMAQSVNDGMWISVEVLIKLFAVLKSYSEGDFTVQLEKLPGRYGLANESLDGLRNNILKVVDEEVRVLSAAAAGDLEIRGESEKYSGSFKELISIINNAMDAFSKPISEINKALSEMARGNLDIIIDNSYSGDYGKIVNALTASIKAINQVLTDINISANEVASASIQVSNASQSLSQASAEQASAVEEVTASISEIGEQTKINATSANEANELAVKATENAVNGNAEMSNMLKAMNEINEASENISKIIKVIDEIAFQTNILALNAAVEAARAGQHGKGFAVVAEEVRNLAGRSANAAKETTELIEGSIKKVNAGTQIANNTAESLNAIVFDIRNTSEIVSKIATSCDEQASAVSQIKDAVMQISRVTQMNSATSEETASSSEEMSSQAEILKDRVAKFKLKRDNYNNIFLDHIEEKKMFNSKNNIDDNGSNIPVNVNTKSHINLGDIEFGKY</sequence>
<dbReference type="SMART" id="SM00304">
    <property type="entry name" value="HAMP"/>
    <property type="match status" value="4"/>
</dbReference>
<dbReference type="CDD" id="cd11386">
    <property type="entry name" value="MCP_signal"/>
    <property type="match status" value="1"/>
</dbReference>
<dbReference type="InterPro" id="IPR051310">
    <property type="entry name" value="MCP_chemotaxis"/>
</dbReference>
<dbReference type="Pfam" id="PF18575">
    <property type="entry name" value="HAMP_N3"/>
    <property type="match status" value="2"/>
</dbReference>
<keyword evidence="1" id="KW-0488">Methylation</keyword>
<feature type="domain" description="Methyl-accepting transducer" evidence="5">
    <location>
        <begin position="578"/>
        <end position="807"/>
    </location>
</feature>